<protein>
    <recommendedName>
        <fullName evidence="4">HNH domain-containing protein</fullName>
    </recommendedName>
</protein>
<evidence type="ECO:0008006" key="4">
    <source>
        <dbReference type="Google" id="ProtNLM"/>
    </source>
</evidence>
<feature type="compositionally biased region" description="Basic and acidic residues" evidence="1">
    <location>
        <begin position="177"/>
        <end position="198"/>
    </location>
</feature>
<dbReference type="AlphaFoldDB" id="A0A397GA87"/>
<keyword evidence="3" id="KW-1185">Reference proteome</keyword>
<evidence type="ECO:0000313" key="2">
    <source>
        <dbReference type="EMBL" id="RHZ47945.1"/>
    </source>
</evidence>
<sequence>MKRMPTKSKQVYENWKIYSLENELMFRCNSKKALWYLSRNLATQISEDSIQLNFIPKGLGHHFQHDDDDDNYFLEDKMNYCVCCGNNENSTLHHVVPNMYRKYMPEVIKSHASHDILLMCIKCHLTYETFATEFKKQISQKFNFPLGQAQIRLDYNAKVRKAASALLKEFNNMKDIVDDHDNKEEKENEEKEKNKESKVINNNNNNYNHNHNNYSNNNNNNNNNRKRNQNKIPDKRIQELKKIVLEWYNYQNIQINDVEHDNENNNNDEDNDKNILDPKFFNSILQKAIELPEYQRNPEFIEHGKFVINSLMKEYYYIKISLETGEQEIFNNEVDNNNIDNNYKIWKLKKRWPLLENFIKNWRSHFLNYAKPKYLSNNWKIDNSIYIEQ</sequence>
<feature type="region of interest" description="Disordered" evidence="1">
    <location>
        <begin position="177"/>
        <end position="234"/>
    </location>
</feature>
<feature type="compositionally biased region" description="Low complexity" evidence="1">
    <location>
        <begin position="199"/>
        <end position="223"/>
    </location>
</feature>
<evidence type="ECO:0000313" key="3">
    <source>
        <dbReference type="Proteomes" id="UP000266861"/>
    </source>
</evidence>
<proteinExistence type="predicted"/>
<accession>A0A397GA87</accession>
<evidence type="ECO:0000256" key="1">
    <source>
        <dbReference type="SAM" id="MobiDB-lite"/>
    </source>
</evidence>
<reference evidence="2 3" key="1">
    <citation type="submission" date="2018-08" db="EMBL/GenBank/DDBJ databases">
        <title>Genome and evolution of the arbuscular mycorrhizal fungus Diversispora epigaea (formerly Glomus versiforme) and its bacterial endosymbionts.</title>
        <authorList>
            <person name="Sun X."/>
            <person name="Fei Z."/>
            <person name="Harrison M."/>
        </authorList>
    </citation>
    <scope>NUCLEOTIDE SEQUENCE [LARGE SCALE GENOMIC DNA]</scope>
    <source>
        <strain evidence="2 3">IT104</strain>
    </source>
</reference>
<gene>
    <name evidence="2" type="ORF">Glove_564g55</name>
</gene>
<name>A0A397GA87_9GLOM</name>
<organism evidence="2 3">
    <name type="scientific">Diversispora epigaea</name>
    <dbReference type="NCBI Taxonomy" id="1348612"/>
    <lineage>
        <taxon>Eukaryota</taxon>
        <taxon>Fungi</taxon>
        <taxon>Fungi incertae sedis</taxon>
        <taxon>Mucoromycota</taxon>
        <taxon>Glomeromycotina</taxon>
        <taxon>Glomeromycetes</taxon>
        <taxon>Diversisporales</taxon>
        <taxon>Diversisporaceae</taxon>
        <taxon>Diversispora</taxon>
    </lineage>
</organism>
<dbReference type="Proteomes" id="UP000266861">
    <property type="component" value="Unassembled WGS sequence"/>
</dbReference>
<comment type="caution">
    <text evidence="2">The sequence shown here is derived from an EMBL/GenBank/DDBJ whole genome shotgun (WGS) entry which is preliminary data.</text>
</comment>
<dbReference type="OrthoDB" id="5511684at2759"/>
<dbReference type="STRING" id="1348612.A0A397GA87"/>
<dbReference type="EMBL" id="PQFF01000479">
    <property type="protein sequence ID" value="RHZ47945.1"/>
    <property type="molecule type" value="Genomic_DNA"/>
</dbReference>